<dbReference type="AlphaFoldDB" id="A0A4U0V4L1"/>
<evidence type="ECO:0000313" key="1">
    <source>
        <dbReference type="EMBL" id="TKA42766.1"/>
    </source>
</evidence>
<accession>A0A4U0V4L1</accession>
<sequence length="137" mass="15009">MAARLDGKMAAPDQYRRKRFVLKLKATPGYRSEATLVLRSMLDRLSSLSADLQSMHDVLRGFSSPTTFTTKTTASRKKIQLATTARELRPGLLEVQYLLERLSTLLDAQSEADSCALVDGSTETVAGILWVVYAAGA</sequence>
<gene>
    <name evidence="1" type="ORF">B0A54_06982</name>
</gene>
<name>A0A4U0V4L1_9PEZI</name>
<comment type="caution">
    <text evidence="1">The sequence shown here is derived from an EMBL/GenBank/DDBJ whole genome shotgun (WGS) entry which is preliminary data.</text>
</comment>
<dbReference type="Proteomes" id="UP000310066">
    <property type="component" value="Unassembled WGS sequence"/>
</dbReference>
<organism evidence="1 2">
    <name type="scientific">Friedmanniomyces endolithicus</name>
    <dbReference type="NCBI Taxonomy" id="329885"/>
    <lineage>
        <taxon>Eukaryota</taxon>
        <taxon>Fungi</taxon>
        <taxon>Dikarya</taxon>
        <taxon>Ascomycota</taxon>
        <taxon>Pezizomycotina</taxon>
        <taxon>Dothideomycetes</taxon>
        <taxon>Dothideomycetidae</taxon>
        <taxon>Mycosphaerellales</taxon>
        <taxon>Teratosphaeriaceae</taxon>
        <taxon>Friedmanniomyces</taxon>
    </lineage>
</organism>
<evidence type="ECO:0000313" key="2">
    <source>
        <dbReference type="Proteomes" id="UP000310066"/>
    </source>
</evidence>
<protein>
    <submittedName>
        <fullName evidence="1">Uncharacterized protein</fullName>
    </submittedName>
</protein>
<proteinExistence type="predicted"/>
<dbReference type="EMBL" id="NAJP01000021">
    <property type="protein sequence ID" value="TKA42766.1"/>
    <property type="molecule type" value="Genomic_DNA"/>
</dbReference>
<reference evidence="1 2" key="1">
    <citation type="submission" date="2017-03" db="EMBL/GenBank/DDBJ databases">
        <title>Genomes of endolithic fungi from Antarctica.</title>
        <authorList>
            <person name="Coleine C."/>
            <person name="Masonjones S."/>
            <person name="Stajich J.E."/>
        </authorList>
    </citation>
    <scope>NUCLEOTIDE SEQUENCE [LARGE SCALE GENOMIC DNA]</scope>
    <source>
        <strain evidence="1 2">CCFEE 5311</strain>
    </source>
</reference>